<dbReference type="Pfam" id="PF01266">
    <property type="entry name" value="DAO"/>
    <property type="match status" value="1"/>
</dbReference>
<proteinExistence type="predicted"/>
<dbReference type="InterPro" id="IPR006076">
    <property type="entry name" value="FAD-dep_OxRdtase"/>
</dbReference>
<dbReference type="GO" id="GO:0008115">
    <property type="term" value="F:sarcosine oxidase activity"/>
    <property type="evidence" value="ECO:0007669"/>
    <property type="project" value="TreeGrafter"/>
</dbReference>
<feature type="domain" description="FAD dependent oxidoreductase" evidence="5">
    <location>
        <begin position="8"/>
        <end position="373"/>
    </location>
</feature>
<protein>
    <recommendedName>
        <fullName evidence="5">FAD dependent oxidoreductase domain-containing protein</fullName>
    </recommendedName>
</protein>
<dbReference type="PANTHER" id="PTHR10961:SF10">
    <property type="entry name" value="FAD DEPENDENT OXIDOREDUCTASE DOMAIN-CONTAINING PROTEIN"/>
    <property type="match status" value="1"/>
</dbReference>
<dbReference type="InterPro" id="IPR036188">
    <property type="entry name" value="FAD/NAD-bd_sf"/>
</dbReference>
<evidence type="ECO:0000256" key="1">
    <source>
        <dbReference type="ARBA" id="ARBA00001974"/>
    </source>
</evidence>
<dbReference type="AlphaFoldDB" id="A0A381N1C4"/>
<organism evidence="6">
    <name type="scientific">marine metagenome</name>
    <dbReference type="NCBI Taxonomy" id="408172"/>
    <lineage>
        <taxon>unclassified sequences</taxon>
        <taxon>metagenomes</taxon>
        <taxon>ecological metagenomes</taxon>
    </lineage>
</organism>
<dbReference type="InterPro" id="IPR045170">
    <property type="entry name" value="MTOX"/>
</dbReference>
<dbReference type="SUPFAM" id="SSF51905">
    <property type="entry name" value="FAD/NAD(P)-binding domain"/>
    <property type="match status" value="1"/>
</dbReference>
<sequence>MTVKSKVDVAVIGRGMLGSSAARHLADLGASVALIGPGEPADHSTHEGVFGSHHDSGRITRVLDRNPYYAKISAASIARYRGLESRTGITFFYDVGQITVSGIVPYLDELSACAVVHDLNHSILDNAGLAEMFPYLQFAEGMTGIHEIGTAGHIDPRRFIAAQGELVQLAGGQVINETVTRIKEHNRVQILSWKDDGECRCSKVLLATGAFANHFGIIPEPISIEVAEHTVVFGEVSKDTAEILSAMPSVIYHQTDEIGGSVYILPPIKYPDGRTWLKIGQSSGHSMVDPEQNLIPWFQGIGDADIAEWLSEELSKVLPGTELLSQHTSSCVTTKSQSGLQFIDKFDGTEVYSCLVGEGQAAKSADELGRMAAHKVLYGRVPAEYDDFDFRIKYQ</sequence>
<evidence type="ECO:0000256" key="2">
    <source>
        <dbReference type="ARBA" id="ARBA00022630"/>
    </source>
</evidence>
<accession>A0A381N1C4</accession>
<gene>
    <name evidence="6" type="ORF">METZ01_LOCUS1246</name>
</gene>
<evidence type="ECO:0000313" key="6">
    <source>
        <dbReference type="EMBL" id="SUZ48392.1"/>
    </source>
</evidence>
<keyword evidence="2" id="KW-0285">Flavoprotein</keyword>
<dbReference type="SUPFAM" id="SSF54373">
    <property type="entry name" value="FAD-linked reductases, C-terminal domain"/>
    <property type="match status" value="1"/>
</dbReference>
<dbReference type="EMBL" id="UINC01000066">
    <property type="protein sequence ID" value="SUZ48392.1"/>
    <property type="molecule type" value="Genomic_DNA"/>
</dbReference>
<evidence type="ECO:0000259" key="5">
    <source>
        <dbReference type="Pfam" id="PF01266"/>
    </source>
</evidence>
<dbReference type="PANTHER" id="PTHR10961">
    <property type="entry name" value="PEROXISOMAL SARCOSINE OXIDASE"/>
    <property type="match status" value="1"/>
</dbReference>
<keyword evidence="3" id="KW-0274">FAD</keyword>
<keyword evidence="4" id="KW-0560">Oxidoreductase</keyword>
<name>A0A381N1C4_9ZZZZ</name>
<evidence type="ECO:0000256" key="3">
    <source>
        <dbReference type="ARBA" id="ARBA00022827"/>
    </source>
</evidence>
<dbReference type="GO" id="GO:0050660">
    <property type="term" value="F:flavin adenine dinucleotide binding"/>
    <property type="evidence" value="ECO:0007669"/>
    <property type="project" value="InterPro"/>
</dbReference>
<dbReference type="Gene3D" id="3.50.50.60">
    <property type="entry name" value="FAD/NAD(P)-binding domain"/>
    <property type="match status" value="1"/>
</dbReference>
<evidence type="ECO:0000256" key="4">
    <source>
        <dbReference type="ARBA" id="ARBA00023002"/>
    </source>
</evidence>
<reference evidence="6" key="1">
    <citation type="submission" date="2018-05" db="EMBL/GenBank/DDBJ databases">
        <authorList>
            <person name="Lanie J.A."/>
            <person name="Ng W.-L."/>
            <person name="Kazmierczak K.M."/>
            <person name="Andrzejewski T.M."/>
            <person name="Davidsen T.M."/>
            <person name="Wayne K.J."/>
            <person name="Tettelin H."/>
            <person name="Glass J.I."/>
            <person name="Rusch D."/>
            <person name="Podicherti R."/>
            <person name="Tsui H.-C.T."/>
            <person name="Winkler M.E."/>
        </authorList>
    </citation>
    <scope>NUCLEOTIDE SEQUENCE</scope>
</reference>
<dbReference type="Gene3D" id="3.30.9.10">
    <property type="entry name" value="D-Amino Acid Oxidase, subunit A, domain 2"/>
    <property type="match status" value="1"/>
</dbReference>
<comment type="cofactor">
    <cofactor evidence="1">
        <name>FAD</name>
        <dbReference type="ChEBI" id="CHEBI:57692"/>
    </cofactor>
</comment>